<evidence type="ECO:0000256" key="2">
    <source>
        <dbReference type="ARBA" id="ARBA00022448"/>
    </source>
</evidence>
<sequence length="291" mass="32078">MGNILKITNLQKSFGKKTVLKNVNLTMEEGHVIGIVGASESGKSTLLRTMMGMASVDEGRIEMFGNQINRNNQPKVQNVGALIQAPSFYQLFTGLEHLKLYDNSPDADQQIAFVSDYFQMNDYLSQPVSSYSLAMKQKLGLALAMVNHPQMLILDEPFVHLNMADQKRVTESIEKAKQAGQTVVITAENLTEITNLVDDVVVLDQGTVVTAGSLADLLDKSAQVYYLRTDADQTAQKLLKARGYLATKDDPIELTVSGSDSLNPLFQLLIDSQIQIESITCQHFVIGNCQF</sequence>
<dbReference type="SUPFAM" id="SSF52540">
    <property type="entry name" value="P-loop containing nucleoside triphosphate hydrolases"/>
    <property type="match status" value="1"/>
</dbReference>
<proteinExistence type="inferred from homology"/>
<keyword evidence="2" id="KW-0813">Transport</keyword>
<dbReference type="Pfam" id="PF00005">
    <property type="entry name" value="ABC_tran"/>
    <property type="match status" value="1"/>
</dbReference>
<keyword evidence="7" id="KW-1185">Reference proteome</keyword>
<reference evidence="6 7" key="1">
    <citation type="journal article" date="2015" name="Genome Announc.">
        <title>Expanding the biotechnology potential of lactobacilli through comparative genomics of 213 strains and associated genera.</title>
        <authorList>
            <person name="Sun Z."/>
            <person name="Harris H.M."/>
            <person name="McCann A."/>
            <person name="Guo C."/>
            <person name="Argimon S."/>
            <person name="Zhang W."/>
            <person name="Yang X."/>
            <person name="Jeffery I.B."/>
            <person name="Cooney J.C."/>
            <person name="Kagawa T.F."/>
            <person name="Liu W."/>
            <person name="Song Y."/>
            <person name="Salvetti E."/>
            <person name="Wrobel A."/>
            <person name="Rasinkangas P."/>
            <person name="Parkhill J."/>
            <person name="Rea M.C."/>
            <person name="O'Sullivan O."/>
            <person name="Ritari J."/>
            <person name="Douillard F.P."/>
            <person name="Paul Ross R."/>
            <person name="Yang R."/>
            <person name="Briner A.E."/>
            <person name="Felis G.E."/>
            <person name="de Vos W.M."/>
            <person name="Barrangou R."/>
            <person name="Klaenhammer T.R."/>
            <person name="Caufield P.W."/>
            <person name="Cui Y."/>
            <person name="Zhang H."/>
            <person name="O'Toole P.W."/>
        </authorList>
    </citation>
    <scope>NUCLEOTIDE SEQUENCE [LARGE SCALE GENOMIC DNA]</scope>
    <source>
        <strain evidence="6 7">DSM 14857</strain>
    </source>
</reference>
<comment type="similarity">
    <text evidence="1">Belongs to the ABC transporter superfamily.</text>
</comment>
<keyword evidence="3" id="KW-0547">Nucleotide-binding</keyword>
<dbReference type="InterPro" id="IPR027417">
    <property type="entry name" value="P-loop_NTPase"/>
</dbReference>
<evidence type="ECO:0000259" key="5">
    <source>
        <dbReference type="PROSITE" id="PS50893"/>
    </source>
</evidence>
<dbReference type="STRING" id="1423815.FC27_GL001028"/>
<dbReference type="Gene3D" id="3.40.50.300">
    <property type="entry name" value="P-loop containing nucleotide triphosphate hydrolases"/>
    <property type="match status" value="1"/>
</dbReference>
<dbReference type="OrthoDB" id="9804819at2"/>
<dbReference type="SMART" id="SM00382">
    <property type="entry name" value="AAA"/>
    <property type="match status" value="1"/>
</dbReference>
<feature type="domain" description="ABC transporter" evidence="5">
    <location>
        <begin position="5"/>
        <end position="230"/>
    </location>
</feature>
<evidence type="ECO:0000313" key="7">
    <source>
        <dbReference type="Proteomes" id="UP000051647"/>
    </source>
</evidence>
<comment type="caution">
    <text evidence="6">The sequence shown here is derived from an EMBL/GenBank/DDBJ whole genome shotgun (WGS) entry which is preliminary data.</text>
</comment>
<protein>
    <submittedName>
        <fullName evidence="6">ABC transporter-like protein</fullName>
    </submittedName>
</protein>
<keyword evidence="4" id="KW-0067">ATP-binding</keyword>
<dbReference type="AlphaFoldDB" id="A0A0R1SI75"/>
<dbReference type="RefSeq" id="WP_010624124.1">
    <property type="nucleotide sequence ID" value="NZ_AZFA01000002.1"/>
</dbReference>
<dbReference type="Proteomes" id="UP000051647">
    <property type="component" value="Unassembled WGS sequence"/>
</dbReference>
<dbReference type="PANTHER" id="PTHR43335">
    <property type="entry name" value="ABC TRANSPORTER, ATP-BINDING PROTEIN"/>
    <property type="match status" value="1"/>
</dbReference>
<evidence type="ECO:0000256" key="3">
    <source>
        <dbReference type="ARBA" id="ARBA00022741"/>
    </source>
</evidence>
<gene>
    <name evidence="6" type="ORF">FC27_GL001028</name>
</gene>
<dbReference type="PATRIC" id="fig|1423815.3.peg.1048"/>
<dbReference type="eggNOG" id="COG1131">
    <property type="taxonomic scope" value="Bacteria"/>
</dbReference>
<evidence type="ECO:0000256" key="1">
    <source>
        <dbReference type="ARBA" id="ARBA00005417"/>
    </source>
</evidence>
<dbReference type="InterPro" id="IPR003439">
    <property type="entry name" value="ABC_transporter-like_ATP-bd"/>
</dbReference>
<evidence type="ECO:0000313" key="6">
    <source>
        <dbReference type="EMBL" id="KRL68286.1"/>
    </source>
</evidence>
<dbReference type="PANTHER" id="PTHR43335:SF4">
    <property type="entry name" value="ABC TRANSPORTER, ATP-BINDING PROTEIN"/>
    <property type="match status" value="1"/>
</dbReference>
<dbReference type="PROSITE" id="PS50893">
    <property type="entry name" value="ABC_TRANSPORTER_2"/>
    <property type="match status" value="1"/>
</dbReference>
<evidence type="ECO:0000256" key="4">
    <source>
        <dbReference type="ARBA" id="ARBA00022840"/>
    </source>
</evidence>
<dbReference type="InterPro" id="IPR003593">
    <property type="entry name" value="AAA+_ATPase"/>
</dbReference>
<dbReference type="EMBL" id="AZFA01000002">
    <property type="protein sequence ID" value="KRL68286.1"/>
    <property type="molecule type" value="Genomic_DNA"/>
</dbReference>
<accession>A0A0R1SI75</accession>
<dbReference type="GO" id="GO:0016887">
    <property type="term" value="F:ATP hydrolysis activity"/>
    <property type="evidence" value="ECO:0007669"/>
    <property type="project" value="InterPro"/>
</dbReference>
<name>A0A0R1SI75_9LACO</name>
<organism evidence="6 7">
    <name type="scientific">Companilactobacillus versmoldensis DSM 14857 = KCTC 3814</name>
    <dbReference type="NCBI Taxonomy" id="1423815"/>
    <lineage>
        <taxon>Bacteria</taxon>
        <taxon>Bacillati</taxon>
        <taxon>Bacillota</taxon>
        <taxon>Bacilli</taxon>
        <taxon>Lactobacillales</taxon>
        <taxon>Lactobacillaceae</taxon>
        <taxon>Companilactobacillus</taxon>
    </lineage>
</organism>
<dbReference type="GO" id="GO:0005524">
    <property type="term" value="F:ATP binding"/>
    <property type="evidence" value="ECO:0007669"/>
    <property type="project" value="UniProtKB-KW"/>
</dbReference>